<evidence type="ECO:0000313" key="2">
    <source>
        <dbReference type="EMBL" id="MDG0791711.1"/>
    </source>
</evidence>
<proteinExistence type="predicted"/>
<organism evidence="2 3">
    <name type="scientific">Cohnella ginsengisoli</name>
    <dbReference type="NCBI Taxonomy" id="425004"/>
    <lineage>
        <taxon>Bacteria</taxon>
        <taxon>Bacillati</taxon>
        <taxon>Bacillota</taxon>
        <taxon>Bacilli</taxon>
        <taxon>Bacillales</taxon>
        <taxon>Paenibacillaceae</taxon>
        <taxon>Cohnella</taxon>
    </lineage>
</organism>
<dbReference type="Proteomes" id="UP001153387">
    <property type="component" value="Unassembled WGS sequence"/>
</dbReference>
<accession>A0A9X4KGW0</accession>
<sequence>MNVALPPVFVDFVNRLLAFRPIQVVNDDGRAFLREAQSGAFTDAGTRTRDQAYFSVQPHNRYSHPLVYYIKLTLLYKTNISSRICAGQRKKKNPLSRARGGEKRVLNRT</sequence>
<protein>
    <submittedName>
        <fullName evidence="2">Uncharacterized protein</fullName>
    </submittedName>
</protein>
<reference evidence="2 3" key="1">
    <citation type="submission" date="2022-10" db="EMBL/GenBank/DDBJ databases">
        <title>Comparative genomic analysis of Cohnella hashimotonis sp. nov., isolated from the International Space Station.</title>
        <authorList>
            <person name="Simpson A."/>
            <person name="Venkateswaran K."/>
        </authorList>
    </citation>
    <scope>NUCLEOTIDE SEQUENCE [LARGE SCALE GENOMIC DNA]</scope>
    <source>
        <strain evidence="2 3">DSM 18997</strain>
    </source>
</reference>
<dbReference type="EMBL" id="JAPDHZ010000003">
    <property type="protein sequence ID" value="MDG0791711.1"/>
    <property type="molecule type" value="Genomic_DNA"/>
</dbReference>
<evidence type="ECO:0000313" key="3">
    <source>
        <dbReference type="Proteomes" id="UP001153387"/>
    </source>
</evidence>
<dbReference type="AlphaFoldDB" id="A0A9X4KGW0"/>
<name>A0A9X4KGW0_9BACL</name>
<evidence type="ECO:0000256" key="1">
    <source>
        <dbReference type="SAM" id="MobiDB-lite"/>
    </source>
</evidence>
<keyword evidence="3" id="KW-1185">Reference proteome</keyword>
<gene>
    <name evidence="2" type="ORF">OMP38_13160</name>
</gene>
<feature type="region of interest" description="Disordered" evidence="1">
    <location>
        <begin position="87"/>
        <end position="109"/>
    </location>
</feature>
<feature type="compositionally biased region" description="Basic and acidic residues" evidence="1">
    <location>
        <begin position="99"/>
        <end position="109"/>
    </location>
</feature>
<comment type="caution">
    <text evidence="2">The sequence shown here is derived from an EMBL/GenBank/DDBJ whole genome shotgun (WGS) entry which is preliminary data.</text>
</comment>